<dbReference type="RefSeq" id="WP_251802746.1">
    <property type="nucleotide sequence ID" value="NZ_JAMQOL010000053.1"/>
</dbReference>
<reference evidence="7 8" key="1">
    <citation type="submission" date="2022-06" db="EMBL/GenBank/DDBJ databases">
        <title>Actinoplanes abujensis sp. nov., isolated from Nigerian arid soil.</title>
        <authorList>
            <person name="Ding P."/>
        </authorList>
    </citation>
    <scope>NUCLEOTIDE SEQUENCE [LARGE SCALE GENOMIC DNA]</scope>
    <source>
        <strain evidence="8">TRM88002</strain>
    </source>
</reference>
<feature type="domain" description="Core-binding (CB)" evidence="6">
    <location>
        <begin position="82"/>
        <end position="169"/>
    </location>
</feature>
<name>A0ABT0YCS4_9ACTN</name>
<dbReference type="Gene3D" id="1.10.443.10">
    <property type="entry name" value="Intergrase catalytic core"/>
    <property type="match status" value="1"/>
</dbReference>
<dbReference type="Proteomes" id="UP001523216">
    <property type="component" value="Unassembled WGS sequence"/>
</dbReference>
<proteinExistence type="predicted"/>
<dbReference type="PROSITE" id="PS51898">
    <property type="entry name" value="TYR_RECOMBINASE"/>
    <property type="match status" value="1"/>
</dbReference>
<dbReference type="InterPro" id="IPR044068">
    <property type="entry name" value="CB"/>
</dbReference>
<dbReference type="InterPro" id="IPR002104">
    <property type="entry name" value="Integrase_catalytic"/>
</dbReference>
<evidence type="ECO:0000259" key="5">
    <source>
        <dbReference type="PROSITE" id="PS51898"/>
    </source>
</evidence>
<accession>A0ABT0YCS4</accession>
<dbReference type="CDD" id="cd01189">
    <property type="entry name" value="INT_ICEBs1_C_like"/>
    <property type="match status" value="1"/>
</dbReference>
<dbReference type="InterPro" id="IPR010998">
    <property type="entry name" value="Integrase_recombinase_N"/>
</dbReference>
<feature type="domain" description="Tyr recombinase" evidence="5">
    <location>
        <begin position="210"/>
        <end position="410"/>
    </location>
</feature>
<comment type="caution">
    <text evidence="7">The sequence shown here is derived from an EMBL/GenBank/DDBJ whole genome shotgun (WGS) entry which is preliminary data.</text>
</comment>
<dbReference type="InterPro" id="IPR011010">
    <property type="entry name" value="DNA_brk_join_enz"/>
</dbReference>
<dbReference type="EMBL" id="JAMQOL010000053">
    <property type="protein sequence ID" value="MCM4083044.1"/>
    <property type="molecule type" value="Genomic_DNA"/>
</dbReference>
<evidence type="ECO:0000313" key="8">
    <source>
        <dbReference type="Proteomes" id="UP001523216"/>
    </source>
</evidence>
<evidence type="ECO:0000256" key="2">
    <source>
        <dbReference type="ARBA" id="ARBA00023172"/>
    </source>
</evidence>
<dbReference type="PANTHER" id="PTHR30349">
    <property type="entry name" value="PHAGE INTEGRASE-RELATED"/>
    <property type="match status" value="1"/>
</dbReference>
<keyword evidence="1 3" id="KW-0238">DNA-binding</keyword>
<evidence type="ECO:0000313" key="7">
    <source>
        <dbReference type="EMBL" id="MCM4083044.1"/>
    </source>
</evidence>
<evidence type="ECO:0000259" key="6">
    <source>
        <dbReference type="PROSITE" id="PS51900"/>
    </source>
</evidence>
<protein>
    <submittedName>
        <fullName evidence="7">Site-specific integrase</fullName>
    </submittedName>
</protein>
<dbReference type="SUPFAM" id="SSF56349">
    <property type="entry name" value="DNA breaking-rejoining enzymes"/>
    <property type="match status" value="1"/>
</dbReference>
<dbReference type="Pfam" id="PF00589">
    <property type="entry name" value="Phage_integrase"/>
    <property type="match status" value="1"/>
</dbReference>
<gene>
    <name evidence="7" type="ORF">LXN57_36355</name>
</gene>
<evidence type="ECO:0000256" key="1">
    <source>
        <dbReference type="ARBA" id="ARBA00023125"/>
    </source>
</evidence>
<sequence>MNDGIFKRCGCTDATTGRRCAERCPRLSEPGHGSWYFACSTRDLLGRSHRVRRGGYLSEDAARRARDDLLALSSEERTGQNWTVTRWLRYWLTTRTRIRPTTRAHYTHDIDQFLIPAIGHLTLAELSSRQLTAAFATIGKATNRYGQPTTICTLQHVHTTLRAALNAALREGVITGNPATRVELPARERPHAEVWTEPRVAAWRATGEHPVVAVWTPEQLAAFLHSVRHDGLYALWWLLALRGLRRGEAAGLQWTDVDLDNAQLTVTRQRTTAGYTIHEGPPKSATSRRIVALDQHTVQVLRLHRRRQQRHHERRDAADKPYLPSGYVFTRPDGAPFHPGYFTQRLQLLIDRADLPPVRLQDLRHGAASLAHSAGADLKTIQDLLGHSNVALTADVYTNVLPATQRRAAEETARLILSAGRRPRVCAVTKRVVLRPARRGTGSLLADSHRLAPGGATGRSDTARRRTAERRRLRQLATRL</sequence>
<dbReference type="PANTHER" id="PTHR30349:SF91">
    <property type="entry name" value="INTA PROTEIN"/>
    <property type="match status" value="1"/>
</dbReference>
<dbReference type="InterPro" id="IPR013762">
    <property type="entry name" value="Integrase-like_cat_sf"/>
</dbReference>
<keyword evidence="2" id="KW-0233">DNA recombination</keyword>
<evidence type="ECO:0000256" key="4">
    <source>
        <dbReference type="SAM" id="MobiDB-lite"/>
    </source>
</evidence>
<dbReference type="Gene3D" id="1.10.150.130">
    <property type="match status" value="1"/>
</dbReference>
<dbReference type="InterPro" id="IPR050090">
    <property type="entry name" value="Tyrosine_recombinase_XerCD"/>
</dbReference>
<evidence type="ECO:0000256" key="3">
    <source>
        <dbReference type="PROSITE-ProRule" id="PRU01248"/>
    </source>
</evidence>
<dbReference type="PROSITE" id="PS51900">
    <property type="entry name" value="CB"/>
    <property type="match status" value="1"/>
</dbReference>
<feature type="region of interest" description="Disordered" evidence="4">
    <location>
        <begin position="444"/>
        <end position="468"/>
    </location>
</feature>
<organism evidence="7 8">
    <name type="scientific">Paractinoplanes hotanensis</name>
    <dbReference type="NCBI Taxonomy" id="2906497"/>
    <lineage>
        <taxon>Bacteria</taxon>
        <taxon>Bacillati</taxon>
        <taxon>Actinomycetota</taxon>
        <taxon>Actinomycetes</taxon>
        <taxon>Micromonosporales</taxon>
        <taxon>Micromonosporaceae</taxon>
        <taxon>Paractinoplanes</taxon>
    </lineage>
</organism>
<keyword evidence="8" id="KW-1185">Reference proteome</keyword>